<sequence>MLKLHQAHRQRHESGKTVSLGLVRFANINPLVAVTKALIVIPSPEDVCIHYCVYHSRHPLAVRSDIEKRLDRAFTRHNELDFWNNEDIADALHNRPESHHLFVVLGTSVIEVGRDWDADWGIIEPSSMRSIIQFAGRIQRHRRNVPTSENLVILRSNIKSLQKKAPAFCKPGFETKEHLLNSHDICELIPIADYRTINALRGSCLPIMPTKLAELEHSRLSAELMSSKSKHVVAAQWWRAPLSWNGWMQRQTPFRYSPLPEAVFFLHMDDEESEARFYSRTGDNERKAQGNFRREEVRCASGVVCWGVMDYQHVLLDLAEKQSCEIASVGEKFAEVRVPVSEEDAVDDWRYHPWLGVFRAP</sequence>
<keyword evidence="4" id="KW-0067">ATP-binding</keyword>
<dbReference type="EMBL" id="UGCV01000008">
    <property type="protein sequence ID" value="STJ17684.1"/>
    <property type="molecule type" value="Genomic_DNA"/>
</dbReference>
<evidence type="ECO:0000256" key="2">
    <source>
        <dbReference type="ARBA" id="ARBA00022801"/>
    </source>
</evidence>
<dbReference type="SUPFAM" id="SSF52540">
    <property type="entry name" value="P-loop containing nucleoside triphosphate hydrolases"/>
    <property type="match status" value="1"/>
</dbReference>
<keyword evidence="1" id="KW-0547">Nucleotide-binding</keyword>
<evidence type="ECO:0000256" key="4">
    <source>
        <dbReference type="ARBA" id="ARBA00022840"/>
    </source>
</evidence>
<evidence type="ECO:0000313" key="7">
    <source>
        <dbReference type="EMBL" id="STJ17684.1"/>
    </source>
</evidence>
<dbReference type="Proteomes" id="UP000254716">
    <property type="component" value="Unassembled WGS sequence"/>
</dbReference>
<dbReference type="InterPro" id="IPR027417">
    <property type="entry name" value="P-loop_NTPase"/>
</dbReference>
<dbReference type="Pfam" id="PF22590">
    <property type="entry name" value="Cas3-like_C_2"/>
    <property type="match status" value="1"/>
</dbReference>
<reference evidence="7 8" key="1">
    <citation type="submission" date="2018-06" db="EMBL/GenBank/DDBJ databases">
        <authorList>
            <consortium name="Pathogen Informatics"/>
            <person name="Doyle S."/>
        </authorList>
    </citation>
    <scope>NUCLEOTIDE SEQUENCE [LARGE SCALE GENOMIC DNA]</scope>
    <source>
        <strain evidence="7 8">NCTC9081</strain>
    </source>
</reference>
<gene>
    <name evidence="7" type="ORF">NCTC9081_03129</name>
</gene>
<accession>A0A376W3T9</accession>
<evidence type="ECO:0000259" key="6">
    <source>
        <dbReference type="Pfam" id="PF22590"/>
    </source>
</evidence>
<evidence type="ECO:0000313" key="8">
    <source>
        <dbReference type="Proteomes" id="UP000254716"/>
    </source>
</evidence>
<keyword evidence="3" id="KW-0347">Helicase</keyword>
<proteinExistence type="predicted"/>
<dbReference type="GO" id="GO:0016787">
    <property type="term" value="F:hydrolase activity"/>
    <property type="evidence" value="ECO:0007669"/>
    <property type="project" value="UniProtKB-KW"/>
</dbReference>
<dbReference type="GO" id="GO:0004386">
    <property type="term" value="F:helicase activity"/>
    <property type="evidence" value="ECO:0007669"/>
    <property type="project" value="UniProtKB-KW"/>
</dbReference>
<organism evidence="7 8">
    <name type="scientific">Escherichia coli</name>
    <dbReference type="NCBI Taxonomy" id="562"/>
    <lineage>
        <taxon>Bacteria</taxon>
        <taxon>Pseudomonadati</taxon>
        <taxon>Pseudomonadota</taxon>
        <taxon>Gammaproteobacteria</taxon>
        <taxon>Enterobacterales</taxon>
        <taxon>Enterobacteriaceae</taxon>
        <taxon>Escherichia</taxon>
    </lineage>
</organism>
<dbReference type="AlphaFoldDB" id="A0A376W3T9"/>
<feature type="domain" description="CRISPR-associated nuclease/helicase Cas3" evidence="6">
    <location>
        <begin position="19"/>
        <end position="143"/>
    </location>
</feature>
<dbReference type="InterPro" id="IPR054712">
    <property type="entry name" value="Cas3-like_dom"/>
</dbReference>
<evidence type="ECO:0000256" key="5">
    <source>
        <dbReference type="ARBA" id="ARBA00023118"/>
    </source>
</evidence>
<evidence type="ECO:0000256" key="1">
    <source>
        <dbReference type="ARBA" id="ARBA00022741"/>
    </source>
</evidence>
<dbReference type="GO" id="GO:0051607">
    <property type="term" value="P:defense response to virus"/>
    <property type="evidence" value="ECO:0007669"/>
    <property type="project" value="UniProtKB-KW"/>
</dbReference>
<name>A0A376W3T9_ECOLX</name>
<protein>
    <submittedName>
        <fullName evidence="7">Putative CRISPR-associated helicase</fullName>
    </submittedName>
</protein>
<keyword evidence="2" id="KW-0378">Hydrolase</keyword>
<keyword evidence="5" id="KW-0051">Antiviral defense</keyword>
<dbReference type="GO" id="GO:0005524">
    <property type="term" value="F:ATP binding"/>
    <property type="evidence" value="ECO:0007669"/>
    <property type="project" value="UniProtKB-KW"/>
</dbReference>
<evidence type="ECO:0000256" key="3">
    <source>
        <dbReference type="ARBA" id="ARBA00022806"/>
    </source>
</evidence>